<keyword evidence="4" id="KW-0862">Zinc</keyword>
<evidence type="ECO:0000313" key="9">
    <source>
        <dbReference type="RefSeq" id="XP_042559196.1"/>
    </source>
</evidence>
<evidence type="ECO:0000256" key="6">
    <source>
        <dbReference type="SAM" id="MobiDB-lite"/>
    </source>
</evidence>
<feature type="domain" description="HAT C-terminal dimerisation" evidence="7">
    <location>
        <begin position="436"/>
        <end position="512"/>
    </location>
</feature>
<keyword evidence="8" id="KW-1185">Reference proteome</keyword>
<dbReference type="InterPro" id="IPR052035">
    <property type="entry name" value="ZnF_BED_domain_contain"/>
</dbReference>
<dbReference type="SUPFAM" id="SSF140996">
    <property type="entry name" value="Hermes dimerisation domain"/>
    <property type="match status" value="1"/>
</dbReference>
<dbReference type="PANTHER" id="PTHR46481">
    <property type="entry name" value="ZINC FINGER BED DOMAIN-CONTAINING PROTEIN 4"/>
    <property type="match status" value="1"/>
</dbReference>
<comment type="subcellular location">
    <subcellularLocation>
        <location evidence="1">Nucleus</location>
    </subcellularLocation>
</comment>
<evidence type="ECO:0000256" key="4">
    <source>
        <dbReference type="ARBA" id="ARBA00022833"/>
    </source>
</evidence>
<organism evidence="8 9">
    <name type="scientific">Clupea harengus</name>
    <name type="common">Atlantic herring</name>
    <dbReference type="NCBI Taxonomy" id="7950"/>
    <lineage>
        <taxon>Eukaryota</taxon>
        <taxon>Metazoa</taxon>
        <taxon>Chordata</taxon>
        <taxon>Craniata</taxon>
        <taxon>Vertebrata</taxon>
        <taxon>Euteleostomi</taxon>
        <taxon>Actinopterygii</taxon>
        <taxon>Neopterygii</taxon>
        <taxon>Teleostei</taxon>
        <taxon>Clupei</taxon>
        <taxon>Clupeiformes</taxon>
        <taxon>Clupeoidei</taxon>
        <taxon>Clupeidae</taxon>
        <taxon>Clupea</taxon>
    </lineage>
</organism>
<dbReference type="Proteomes" id="UP000515152">
    <property type="component" value="Chromosome 23"/>
</dbReference>
<evidence type="ECO:0000256" key="1">
    <source>
        <dbReference type="ARBA" id="ARBA00004123"/>
    </source>
</evidence>
<proteinExistence type="predicted"/>
<dbReference type="GO" id="GO:0046983">
    <property type="term" value="F:protein dimerization activity"/>
    <property type="evidence" value="ECO:0007669"/>
    <property type="project" value="InterPro"/>
</dbReference>
<gene>
    <name evidence="9" type="primary">si:ch211-152f22.4</name>
</gene>
<protein>
    <submittedName>
        <fullName evidence="9">Uncharacterized protein si:ch211-152f22.4</fullName>
    </submittedName>
</protein>
<name>A0A8M1K5P4_CLUHA</name>
<dbReference type="AlphaFoldDB" id="A0A8M1K5P4"/>
<dbReference type="KEGG" id="char:105888690"/>
<dbReference type="Pfam" id="PF05699">
    <property type="entry name" value="Dimer_Tnp_hAT"/>
    <property type="match status" value="1"/>
</dbReference>
<evidence type="ECO:0000259" key="7">
    <source>
        <dbReference type="Pfam" id="PF05699"/>
    </source>
</evidence>
<evidence type="ECO:0000256" key="3">
    <source>
        <dbReference type="ARBA" id="ARBA00022771"/>
    </source>
</evidence>
<keyword evidence="3" id="KW-0863">Zinc-finger</keyword>
<keyword evidence="5" id="KW-0539">Nucleus</keyword>
<sequence>MATPCKRGRGAVRFRSSSRSRKLHMTHLQANVPQPAPQGDNEALKHHLLKMLVTDLMPLSTVKDAGFRAFTRALNPTVDLPSSVAWVRAELLSVHEGIKSEVKEMLQSVPEVALTAEMWTHPSEGAYLTASCHFIDKYWKRRSLVLETAHLGAQRDAAKVVDLLLKLSSRWGIAEKVKVVVSNMMGKGSMTESCEAKGWAHVRCFVCTLDVAFCEALALLDAWACRARQLLKKCRSVVRFFQHDRDAQRQLRANQETLQLSPLRLVQASEDTWLDVCTMLQRLSEQRNAINMVLIQRVRADLWLNDEDAAKIDAIVAAFQPLKDAVKEMDSDGYECISNIIPLVTKMQKSMARLAEEGNEVARAMAEVFTRHLGHAGDNRWMTLSTALDPRFKNILWFDSRAQTIEHKLQTELKAVSPSRGSEHSGAQSPEITEILNEYKSTSTMLPNQNPLDFWRLPRRLKKLSFVALKYLTVVSTVVPLRRAFNQEVSRRLHYNRCHLEPENVNLMLFLNGHWSIESSDSSD</sequence>
<feature type="region of interest" description="Disordered" evidence="6">
    <location>
        <begin position="1"/>
        <end position="20"/>
    </location>
</feature>
<dbReference type="InterPro" id="IPR008906">
    <property type="entry name" value="HATC_C_dom"/>
</dbReference>
<reference evidence="9" key="1">
    <citation type="submission" date="2025-08" db="UniProtKB">
        <authorList>
            <consortium name="RefSeq"/>
        </authorList>
    </citation>
    <scope>IDENTIFICATION</scope>
</reference>
<dbReference type="GO" id="GO:0008270">
    <property type="term" value="F:zinc ion binding"/>
    <property type="evidence" value="ECO:0007669"/>
    <property type="project" value="UniProtKB-KW"/>
</dbReference>
<dbReference type="GO" id="GO:0005634">
    <property type="term" value="C:nucleus"/>
    <property type="evidence" value="ECO:0007669"/>
    <property type="project" value="UniProtKB-SubCell"/>
</dbReference>
<accession>A0A8M1K5P4</accession>
<dbReference type="InterPro" id="IPR012337">
    <property type="entry name" value="RNaseH-like_sf"/>
</dbReference>
<dbReference type="RefSeq" id="XP_042559196.1">
    <property type="nucleotide sequence ID" value="XM_042703262.1"/>
</dbReference>
<evidence type="ECO:0000256" key="5">
    <source>
        <dbReference type="ARBA" id="ARBA00023242"/>
    </source>
</evidence>
<keyword evidence="2" id="KW-0479">Metal-binding</keyword>
<dbReference type="SUPFAM" id="SSF53098">
    <property type="entry name" value="Ribonuclease H-like"/>
    <property type="match status" value="1"/>
</dbReference>
<dbReference type="GeneID" id="105888690"/>
<evidence type="ECO:0000256" key="2">
    <source>
        <dbReference type="ARBA" id="ARBA00022723"/>
    </source>
</evidence>
<evidence type="ECO:0000313" key="8">
    <source>
        <dbReference type="Proteomes" id="UP000515152"/>
    </source>
</evidence>
<dbReference type="PANTHER" id="PTHR46481:SF10">
    <property type="entry name" value="ZINC FINGER BED DOMAIN-CONTAINING PROTEIN 39"/>
    <property type="match status" value="1"/>
</dbReference>
<dbReference type="OrthoDB" id="1607513at2759"/>